<dbReference type="Gene3D" id="2.40.50.230">
    <property type="entry name" value="Gp5 N-terminal domain"/>
    <property type="match status" value="1"/>
</dbReference>
<dbReference type="InterPro" id="IPR006533">
    <property type="entry name" value="T6SS_Vgr_RhsGE"/>
</dbReference>
<accession>A0A0J5KTY7</accession>
<comment type="caution">
    <text evidence="5">The sequence shown here is derived from an EMBL/GenBank/DDBJ whole genome shotgun (WGS) entry which is preliminary data.</text>
</comment>
<feature type="domain" description="DUF2345" evidence="3">
    <location>
        <begin position="611"/>
        <end position="756"/>
    </location>
</feature>
<name>A0A0J5KTY7_PLUGE</name>
<evidence type="ECO:0000313" key="6">
    <source>
        <dbReference type="Proteomes" id="UP000036196"/>
    </source>
</evidence>
<dbReference type="InterPro" id="IPR018769">
    <property type="entry name" value="VgrG2_DUF2345"/>
</dbReference>
<dbReference type="Pfam" id="PF05954">
    <property type="entry name" value="Phage_GPD"/>
    <property type="match status" value="1"/>
</dbReference>
<reference evidence="5 6" key="1">
    <citation type="submission" date="2015-05" db="EMBL/GenBank/DDBJ databases">
        <title>Genome sequences of Pluralibacter gergoviae.</title>
        <authorList>
            <person name="Greninger A.L."/>
            <person name="Miller S."/>
        </authorList>
    </citation>
    <scope>NUCLEOTIDE SEQUENCE [LARGE SCALE GENOMIC DNA]</scope>
    <source>
        <strain evidence="5 6">JS81F13</strain>
    </source>
</reference>
<evidence type="ECO:0000259" key="4">
    <source>
        <dbReference type="Pfam" id="PF13296"/>
    </source>
</evidence>
<dbReference type="Gene3D" id="4.10.220.110">
    <property type="match status" value="1"/>
</dbReference>
<sequence length="786" mass="86920">MSDSFIQAAADMAQRLLPGQSRYRMEVHDCPHWLDVLRFDARESLSQPWQYDVEVTCAAADIDCRALLNKPGAFTFQTPLFTGAPAVPLRTVYGMVASFRRLSTSRDETRYALRLVPRIALLAHTRNSEIYLNQSVTEVVEKVLRRHGLEGPDFEFRLSREYPERELITQWRETDLQFIQRLLAEVGIFWRFEMDNRLEHDVIIFQDSQAQYQFGVTLPLRNPSGTSDSGQESLWGIQTDYRVVTQSVATRDYNYRQALTPQDSTESLQSLEGITTGEVYHYAEPFLTAGAADDTESGAFFARLRHERLLNGQLTVRGQASLPTLVPGQVLETDTALPDGIRDGIVITGIRSGGSRKSGFQLALEGMPYSETLCYRPALLNRPVISGTLPARVESTQKGDTYSWLDEYGRYRVRLDFDRTGTEQGYGYLWLRLAKPYAGDTYGWHAPLLDGTEVSVAFDAGDPDRPYIAHAQHDSEHPDHVTRDNHTRNVLRTPANNKLRMEDRRQEEHIKLATEYGKSQLNMGHLVNAQREQRGSGFELRTDEWGALRAAKGIFLTADEQPKAQGLVLAMDPAVGLINQANSQMQALDGAAEAVGALVSDIGTQLNLVSDRLKNLQSAVILGSAPQGIAFTSGEHLQLSSTENTMINAGQHLDVGAMKNLSVAVEKALGLFVHKEGAKLVANQGDIEIQAQHNTMALFAKQQITVTSSEDEIIISTPKTLTLNGAGSYLKLENGKIEHGTTGDFIVRAANYLVPGSGSSAANATPDFSTTDVKTAIVSAAKRACE</sequence>
<feature type="domain" description="Gp5/Type VI secretion system Vgr protein OB-fold" evidence="2">
    <location>
        <begin position="406"/>
        <end position="469"/>
    </location>
</feature>
<feature type="domain" description="Putative type VI secretion system Rhs element associated Vgr" evidence="4">
    <location>
        <begin position="492"/>
        <end position="592"/>
    </location>
</feature>
<protein>
    <submittedName>
        <fullName evidence="5">Type IV secretion protein Rhs</fullName>
    </submittedName>
</protein>
<dbReference type="InterPro" id="IPR037026">
    <property type="entry name" value="Vgr_OB-fold_dom_sf"/>
</dbReference>
<dbReference type="Proteomes" id="UP000036196">
    <property type="component" value="Unassembled WGS sequence"/>
</dbReference>
<dbReference type="InterPro" id="IPR017847">
    <property type="entry name" value="T6SS_RhsGE_Vgr_subset"/>
</dbReference>
<dbReference type="EMBL" id="LDZF01000040">
    <property type="protein sequence ID" value="KMK10070.1"/>
    <property type="molecule type" value="Genomic_DNA"/>
</dbReference>
<dbReference type="Pfam" id="PF13296">
    <property type="entry name" value="T6SS_Vgr"/>
    <property type="match status" value="1"/>
</dbReference>
<dbReference type="AlphaFoldDB" id="A0A0J5KTY7"/>
<gene>
    <name evidence="5" type="ORF">ABW06_23980</name>
</gene>
<evidence type="ECO:0000259" key="2">
    <source>
        <dbReference type="Pfam" id="PF04717"/>
    </source>
</evidence>
<dbReference type="SUPFAM" id="SSF69255">
    <property type="entry name" value="gp5 N-terminal domain-like"/>
    <property type="match status" value="1"/>
</dbReference>
<keyword evidence="6" id="KW-1185">Reference proteome</keyword>
<dbReference type="Gene3D" id="3.55.50.10">
    <property type="entry name" value="Baseplate protein-like domains"/>
    <property type="match status" value="1"/>
</dbReference>
<evidence type="ECO:0000313" key="5">
    <source>
        <dbReference type="EMBL" id="KMK10070.1"/>
    </source>
</evidence>
<dbReference type="InterPro" id="IPR028244">
    <property type="entry name" value="T6SS_Rhs_Vgr_dom"/>
</dbReference>
<proteinExistence type="inferred from homology"/>
<dbReference type="InterPro" id="IPR006531">
    <property type="entry name" value="Gp5/Vgr_OB"/>
</dbReference>
<evidence type="ECO:0000256" key="1">
    <source>
        <dbReference type="ARBA" id="ARBA00005558"/>
    </source>
</evidence>
<dbReference type="Gene3D" id="2.30.110.50">
    <property type="match status" value="1"/>
</dbReference>
<organism evidence="5 6">
    <name type="scientific">Pluralibacter gergoviae</name>
    <name type="common">Enterobacter gergoviae</name>
    <dbReference type="NCBI Taxonomy" id="61647"/>
    <lineage>
        <taxon>Bacteria</taxon>
        <taxon>Pseudomonadati</taxon>
        <taxon>Pseudomonadota</taxon>
        <taxon>Gammaproteobacteria</taxon>
        <taxon>Enterobacterales</taxon>
        <taxon>Enterobacteriaceae</taxon>
        <taxon>Pluralibacter</taxon>
    </lineage>
</organism>
<evidence type="ECO:0000259" key="3">
    <source>
        <dbReference type="Pfam" id="PF10106"/>
    </source>
</evidence>
<dbReference type="Pfam" id="PF10106">
    <property type="entry name" value="DUF2345"/>
    <property type="match status" value="1"/>
</dbReference>
<dbReference type="NCBIfam" id="TIGR01646">
    <property type="entry name" value="vgr_GE"/>
    <property type="match status" value="1"/>
</dbReference>
<comment type="similarity">
    <text evidence="1">Belongs to the VgrG protein family.</text>
</comment>
<dbReference type="RefSeq" id="WP_048280948.1">
    <property type="nucleotide sequence ID" value="NZ_LDZF01000040.1"/>
</dbReference>
<dbReference type="SUPFAM" id="SSF69279">
    <property type="entry name" value="Phage tail proteins"/>
    <property type="match status" value="2"/>
</dbReference>
<dbReference type="NCBIfam" id="TIGR03361">
    <property type="entry name" value="VI_Rhs_Vgr"/>
    <property type="match status" value="1"/>
</dbReference>
<dbReference type="Pfam" id="PF04717">
    <property type="entry name" value="Phage_base_V"/>
    <property type="match status" value="1"/>
</dbReference>
<dbReference type="PATRIC" id="fig|61647.15.peg.3993"/>